<dbReference type="InterPro" id="IPR042271">
    <property type="entry name" value="Zinicin_2_N"/>
</dbReference>
<dbReference type="SUPFAM" id="SSF55486">
    <property type="entry name" value="Metalloproteases ('zincins'), catalytic domain"/>
    <property type="match status" value="1"/>
</dbReference>
<dbReference type="InterPro" id="IPR022454">
    <property type="entry name" value="CHP03883_F420-assoc"/>
</dbReference>
<protein>
    <submittedName>
        <fullName evidence="1">Coenzyme F420 biosynthesis associated uncharacterized protein</fullName>
    </submittedName>
</protein>
<dbReference type="PANTHER" id="PTHR39420">
    <property type="match status" value="1"/>
</dbReference>
<dbReference type="EMBL" id="JACCFW010000001">
    <property type="protein sequence ID" value="NYJ73461.1"/>
    <property type="molecule type" value="Genomic_DNA"/>
</dbReference>
<dbReference type="InterPro" id="IPR018766">
    <property type="entry name" value="Zinicin_2"/>
</dbReference>
<proteinExistence type="predicted"/>
<sequence>MATSGRSYVDWDLARTTGRRLVSDGPETTAKDAAAVVADLRQAAANAAQPVADTARMDTGGAARSDVHVVDRGGWIDVNVDSTAALLSPVLEKVTAKKAAGPVAIAVGAKITGAQIGALLGFVAPKILGQFDLAPGGRPSLLLVAPNIVSVERELDVDPTDFRSWVCLHEETHRVQFTAVPWLRGHVIDRSRGLMTDLMPDPDDLQERLQHALKALPDAVRGGGNGLMDLFTTAEQREQLASLTAVMSLLEGHADVVMDDVGPKVVPSVAEIRRKFDQRRKGAGGVDRLLRRLLGLEAKMRQYRDGAVFCRAVIDKVGVDGFNAVWSSPDTLPSAREIEAPADWVARVHG</sequence>
<accession>A0A853DEX6</accession>
<dbReference type="AlphaFoldDB" id="A0A853DEX6"/>
<dbReference type="RefSeq" id="WP_246305874.1">
    <property type="nucleotide sequence ID" value="NZ_JACCFW010000001.1"/>
</dbReference>
<dbReference type="NCBIfam" id="TIGR03883">
    <property type="entry name" value="DUF2342_F420"/>
    <property type="match status" value="1"/>
</dbReference>
<comment type="caution">
    <text evidence="1">The sequence shown here is derived from an EMBL/GenBank/DDBJ whole genome shotgun (WGS) entry which is preliminary data.</text>
</comment>
<keyword evidence="2" id="KW-1185">Reference proteome</keyword>
<evidence type="ECO:0000313" key="1">
    <source>
        <dbReference type="EMBL" id="NYJ73461.1"/>
    </source>
</evidence>
<name>A0A853DEX6_9MICO</name>
<gene>
    <name evidence="1" type="ORF">HNR15_000424</name>
</gene>
<dbReference type="PANTHER" id="PTHR39420:SF1">
    <property type="entry name" value="HYDROLASE"/>
    <property type="match status" value="1"/>
</dbReference>
<dbReference type="Proteomes" id="UP000571817">
    <property type="component" value="Unassembled WGS sequence"/>
</dbReference>
<dbReference type="NCBIfam" id="TIGR03624">
    <property type="entry name" value="putative hydrolase"/>
    <property type="match status" value="1"/>
</dbReference>
<dbReference type="Pfam" id="PF10103">
    <property type="entry name" value="Zincin_2"/>
    <property type="match status" value="1"/>
</dbReference>
<evidence type="ECO:0000313" key="2">
    <source>
        <dbReference type="Proteomes" id="UP000571817"/>
    </source>
</evidence>
<dbReference type="Gene3D" id="1.20.150.30">
    <property type="entry name" value="Zincin-like metallopeptidase, N-terminal domain"/>
    <property type="match status" value="1"/>
</dbReference>
<organism evidence="1 2">
    <name type="scientific">Allobranchiibius huperziae</name>
    <dbReference type="NCBI Taxonomy" id="1874116"/>
    <lineage>
        <taxon>Bacteria</taxon>
        <taxon>Bacillati</taxon>
        <taxon>Actinomycetota</taxon>
        <taxon>Actinomycetes</taxon>
        <taxon>Micrococcales</taxon>
        <taxon>Dermacoccaceae</taxon>
        <taxon>Allobranchiibius</taxon>
    </lineage>
</organism>
<reference evidence="1 2" key="1">
    <citation type="submission" date="2020-07" db="EMBL/GenBank/DDBJ databases">
        <title>Sequencing the genomes of 1000 actinobacteria strains.</title>
        <authorList>
            <person name="Klenk H.-P."/>
        </authorList>
    </citation>
    <scope>NUCLEOTIDE SEQUENCE [LARGE SCALE GENOMIC DNA]</scope>
    <source>
        <strain evidence="1 2">DSM 29531</strain>
    </source>
</reference>